<evidence type="ECO:0000256" key="1">
    <source>
        <dbReference type="ARBA" id="ARBA00004651"/>
    </source>
</evidence>
<dbReference type="InterPro" id="IPR032255">
    <property type="entry name" value="HBM"/>
</dbReference>
<evidence type="ECO:0000256" key="10">
    <source>
        <dbReference type="PROSITE-ProRule" id="PRU00284"/>
    </source>
</evidence>
<feature type="domain" description="Methyl-accepting transducer" evidence="12">
    <location>
        <begin position="318"/>
        <end position="554"/>
    </location>
</feature>
<evidence type="ECO:0000256" key="2">
    <source>
        <dbReference type="ARBA" id="ARBA00022475"/>
    </source>
</evidence>
<keyword evidence="2" id="KW-1003">Cell membrane</keyword>
<dbReference type="PROSITE" id="PS50111">
    <property type="entry name" value="CHEMOTAXIS_TRANSDUC_2"/>
    <property type="match status" value="1"/>
</dbReference>
<evidence type="ECO:0000256" key="8">
    <source>
        <dbReference type="ARBA" id="ARBA00023224"/>
    </source>
</evidence>
<dbReference type="Pfam" id="PF00015">
    <property type="entry name" value="MCPsignal"/>
    <property type="match status" value="1"/>
</dbReference>
<dbReference type="InterPro" id="IPR004089">
    <property type="entry name" value="MCPsignal_dom"/>
</dbReference>
<dbReference type="PANTHER" id="PTHR32089:SF39">
    <property type="entry name" value="METHYL-ACCEPTING CHEMOTAXIS PROTEIN HLYB"/>
    <property type="match status" value="1"/>
</dbReference>
<dbReference type="Pfam" id="PF00672">
    <property type="entry name" value="HAMP"/>
    <property type="match status" value="1"/>
</dbReference>
<comment type="similarity">
    <text evidence="9">Belongs to the methyl-accepting chemotaxis (MCP) protein family.</text>
</comment>
<dbReference type="FunFam" id="1.10.287.950:FF:000001">
    <property type="entry name" value="Methyl-accepting chemotaxis sensory transducer"/>
    <property type="match status" value="1"/>
</dbReference>
<keyword evidence="3" id="KW-0488">Methylation</keyword>
<evidence type="ECO:0000256" key="9">
    <source>
        <dbReference type="ARBA" id="ARBA00029447"/>
    </source>
</evidence>
<dbReference type="GO" id="GO:0006935">
    <property type="term" value="P:chemotaxis"/>
    <property type="evidence" value="ECO:0007669"/>
    <property type="project" value="UniProtKB-KW"/>
</dbReference>
<protein>
    <submittedName>
        <fullName evidence="14">Methyl-accepting chemotaxis protein</fullName>
    </submittedName>
</protein>
<dbReference type="SMART" id="SM00283">
    <property type="entry name" value="MA"/>
    <property type="match status" value="1"/>
</dbReference>
<reference evidence="14 15" key="1">
    <citation type="journal article" date="2018" name="Front. Microbiol.">
        <title>Phylogeny of Vibrio vulnificus from the Analysis of the Core-Genome: Implications for Intra-Species Taxonomy.</title>
        <authorList>
            <person name="Roig F.J."/>
            <person name="Gonzalez-Candelas F."/>
            <person name="Sanjuan E."/>
            <person name="Fouz B."/>
            <person name="Feil E.J."/>
            <person name="Llorens C."/>
            <person name="Baker-Austin C."/>
            <person name="Oliver J.D."/>
            <person name="Danin-Poleg Y."/>
            <person name="Gibas C.J."/>
            <person name="Kashi Y."/>
            <person name="Gulig P.A."/>
            <person name="Morrison S.S."/>
            <person name="Amaro C."/>
        </authorList>
    </citation>
    <scope>NUCLEOTIDE SEQUENCE [LARGE SCALE GENOMIC DNA]</scope>
    <source>
        <strain evidence="14 15">CECT4608</strain>
    </source>
</reference>
<keyword evidence="4" id="KW-0145">Chemotaxis</keyword>
<keyword evidence="7 11" id="KW-0472">Membrane</keyword>
<dbReference type="GO" id="GO:0007165">
    <property type="term" value="P:signal transduction"/>
    <property type="evidence" value="ECO:0007669"/>
    <property type="project" value="UniProtKB-KW"/>
</dbReference>
<feature type="domain" description="HAMP" evidence="13">
    <location>
        <begin position="260"/>
        <end position="313"/>
    </location>
</feature>
<dbReference type="EMBL" id="PDGH01000027">
    <property type="protein sequence ID" value="POB49702.1"/>
    <property type="molecule type" value="Genomic_DNA"/>
</dbReference>
<dbReference type="SUPFAM" id="SSF58104">
    <property type="entry name" value="Methyl-accepting chemotaxis protein (MCP) signaling domain"/>
    <property type="match status" value="1"/>
</dbReference>
<proteinExistence type="inferred from homology"/>
<dbReference type="PANTHER" id="PTHR32089">
    <property type="entry name" value="METHYL-ACCEPTING CHEMOTAXIS PROTEIN MCPB"/>
    <property type="match status" value="1"/>
</dbReference>
<dbReference type="CDD" id="cd11386">
    <property type="entry name" value="MCP_signal"/>
    <property type="match status" value="1"/>
</dbReference>
<gene>
    <name evidence="14" type="ORF">CRN52_02930</name>
</gene>
<dbReference type="Gene3D" id="1.10.287.950">
    <property type="entry name" value="Methyl-accepting chemotaxis protein"/>
    <property type="match status" value="1"/>
</dbReference>
<evidence type="ECO:0000259" key="13">
    <source>
        <dbReference type="PROSITE" id="PS50885"/>
    </source>
</evidence>
<dbReference type="SMART" id="SM01358">
    <property type="entry name" value="HBM"/>
    <property type="match status" value="1"/>
</dbReference>
<evidence type="ECO:0000313" key="14">
    <source>
        <dbReference type="EMBL" id="POB49702.1"/>
    </source>
</evidence>
<keyword evidence="6 11" id="KW-1133">Transmembrane helix</keyword>
<dbReference type="PROSITE" id="PS50885">
    <property type="entry name" value="HAMP"/>
    <property type="match status" value="1"/>
</dbReference>
<organism evidence="14 15">
    <name type="scientific">Vibrio vulnificus</name>
    <dbReference type="NCBI Taxonomy" id="672"/>
    <lineage>
        <taxon>Bacteria</taxon>
        <taxon>Pseudomonadati</taxon>
        <taxon>Pseudomonadota</taxon>
        <taxon>Gammaproteobacteria</taxon>
        <taxon>Vibrionales</taxon>
        <taxon>Vibrionaceae</taxon>
        <taxon>Vibrio</taxon>
    </lineage>
</organism>
<accession>A0A2S3R7L2</accession>
<evidence type="ECO:0000313" key="15">
    <source>
        <dbReference type="Proteomes" id="UP000237466"/>
    </source>
</evidence>
<evidence type="ECO:0000256" key="3">
    <source>
        <dbReference type="ARBA" id="ARBA00022481"/>
    </source>
</evidence>
<evidence type="ECO:0000256" key="7">
    <source>
        <dbReference type="ARBA" id="ARBA00023136"/>
    </source>
</evidence>
<sequence length="593" mass="64622">MLSMTIKQKLYALGAIAILGIITLLFTSNHFVDKSNQLQQAIKLVGDLEIRLLNLRRNEKDFLLRSDAKYLSSFDKNVDIFVNTEKQLEAILDANDLPSSAQFRQDLLKYQKGFQTLVAASQTLGLSNEQGLLASYFTALDAVKQNADADQLLKLIEFNSATLKGDLQENLLAGLSNTQTLTRAAKEVVNQRVVIGVAYNKGLLGDVRNLSHQVEEQFKSFSKALNEANATQEEEMGVVKQIITLGLLALLVVVILQISRSINNQVHALATTIKAISETNNIGLRSELKGNDELTMIGQQLNTLLEKIEQLIFSSQEKSSQLTSSTNNMHTELEGVIEQFHVQADHTSTMATSVQEMVATIGEISESTNIAVEGVQQAAKNAESGRNVVESTVKNIDQLTGILANSQQSIGSLNGHVEKIGGAVEIIQGIAEQTNLLALNAAIEAARAGEQGRGFAVVADEVRALASRTHQSTEEITKVVSAIQSQMAKVVSDIDQCNEQGQETLHASEQLDSSLRQIINDMTNIQANSERIASAIEEQGVVMGQVSGSITELNTISENNMHSAQECLREVDLVSEQAHSMDNAVAQFKTRQR</sequence>
<comment type="caution">
    <text evidence="14">The sequence shown here is derived from an EMBL/GenBank/DDBJ whole genome shotgun (WGS) entry which is preliminary data.</text>
</comment>
<evidence type="ECO:0000256" key="4">
    <source>
        <dbReference type="ARBA" id="ARBA00022500"/>
    </source>
</evidence>
<dbReference type="Proteomes" id="UP000237466">
    <property type="component" value="Unassembled WGS sequence"/>
</dbReference>
<dbReference type="InterPro" id="IPR003660">
    <property type="entry name" value="HAMP_dom"/>
</dbReference>
<evidence type="ECO:0000256" key="11">
    <source>
        <dbReference type="SAM" id="Phobius"/>
    </source>
</evidence>
<dbReference type="GO" id="GO:0005886">
    <property type="term" value="C:plasma membrane"/>
    <property type="evidence" value="ECO:0007669"/>
    <property type="project" value="UniProtKB-SubCell"/>
</dbReference>
<comment type="subcellular location">
    <subcellularLocation>
        <location evidence="1">Cell membrane</location>
        <topology evidence="1">Multi-pass membrane protein</topology>
    </subcellularLocation>
</comment>
<dbReference type="AlphaFoldDB" id="A0A2S3R7L2"/>
<keyword evidence="8 10" id="KW-0807">Transducer</keyword>
<feature type="transmembrane region" description="Helical" evidence="11">
    <location>
        <begin position="242"/>
        <end position="259"/>
    </location>
</feature>
<evidence type="ECO:0000256" key="6">
    <source>
        <dbReference type="ARBA" id="ARBA00022989"/>
    </source>
</evidence>
<feature type="transmembrane region" description="Helical" evidence="11">
    <location>
        <begin position="12"/>
        <end position="32"/>
    </location>
</feature>
<keyword evidence="5 11" id="KW-0812">Transmembrane</keyword>
<evidence type="ECO:0000256" key="5">
    <source>
        <dbReference type="ARBA" id="ARBA00022692"/>
    </source>
</evidence>
<evidence type="ECO:0000259" key="12">
    <source>
        <dbReference type="PROSITE" id="PS50111"/>
    </source>
</evidence>
<name>A0A2S3R7L2_VIBVL</name>